<dbReference type="CDD" id="cd01347">
    <property type="entry name" value="ligand_gated_channel"/>
    <property type="match status" value="1"/>
</dbReference>
<evidence type="ECO:0000256" key="6">
    <source>
        <dbReference type="ARBA" id="ARBA00022692"/>
    </source>
</evidence>
<dbReference type="InterPro" id="IPR039426">
    <property type="entry name" value="TonB-dep_rcpt-like"/>
</dbReference>
<evidence type="ECO:0000313" key="20">
    <source>
        <dbReference type="Proteomes" id="UP000287701"/>
    </source>
</evidence>
<keyword evidence="6 14" id="KW-0812">Transmembrane</keyword>
<keyword evidence="3 14" id="KW-0813">Transport</keyword>
<evidence type="ECO:0000256" key="2">
    <source>
        <dbReference type="ARBA" id="ARBA00009810"/>
    </source>
</evidence>
<dbReference type="PANTHER" id="PTHR32552">
    <property type="entry name" value="FERRICHROME IRON RECEPTOR-RELATED"/>
    <property type="match status" value="1"/>
</dbReference>
<dbReference type="GO" id="GO:0009279">
    <property type="term" value="C:cell outer membrane"/>
    <property type="evidence" value="ECO:0007669"/>
    <property type="project" value="UniProtKB-SubCell"/>
</dbReference>
<dbReference type="GO" id="GO:0015891">
    <property type="term" value="P:siderophore transport"/>
    <property type="evidence" value="ECO:0007669"/>
    <property type="project" value="InterPro"/>
</dbReference>
<evidence type="ECO:0000259" key="17">
    <source>
        <dbReference type="Pfam" id="PF00593"/>
    </source>
</evidence>
<keyword evidence="13 14" id="KW-0998">Cell outer membrane</keyword>
<evidence type="ECO:0000256" key="5">
    <source>
        <dbReference type="ARBA" id="ARBA00022496"/>
    </source>
</evidence>
<reference evidence="19 20" key="1">
    <citation type="submission" date="2019-01" db="EMBL/GenBank/DDBJ databases">
        <title>Whole Genome of Ornithobacterium rhinotracheale FARPER-174b.</title>
        <authorList>
            <person name="Tataje-Lavanda L.A."/>
            <person name="Montalvan A."/>
            <person name="Montesinos R."/>
            <person name="Zimic M."/>
            <person name="Fernandez-Sanchez M."/>
            <person name="Fernandez-Diaz M."/>
        </authorList>
    </citation>
    <scope>NUCLEOTIDE SEQUENCE [LARGE SCALE GENOMIC DNA]</scope>
    <source>
        <strain evidence="19 20">FARPER-174b</strain>
    </source>
</reference>
<dbReference type="GO" id="GO:0038023">
    <property type="term" value="F:signaling receptor activity"/>
    <property type="evidence" value="ECO:0007669"/>
    <property type="project" value="InterPro"/>
</dbReference>
<evidence type="ECO:0000256" key="8">
    <source>
        <dbReference type="ARBA" id="ARBA00023004"/>
    </source>
</evidence>
<evidence type="ECO:0000256" key="3">
    <source>
        <dbReference type="ARBA" id="ARBA00022448"/>
    </source>
</evidence>
<keyword evidence="9" id="KW-0406">Ion transport</keyword>
<evidence type="ECO:0000259" key="18">
    <source>
        <dbReference type="Pfam" id="PF07715"/>
    </source>
</evidence>
<evidence type="ECO:0000256" key="9">
    <source>
        <dbReference type="ARBA" id="ARBA00023065"/>
    </source>
</evidence>
<proteinExistence type="inferred from homology"/>
<evidence type="ECO:0000256" key="11">
    <source>
        <dbReference type="ARBA" id="ARBA00023136"/>
    </source>
</evidence>
<dbReference type="SUPFAM" id="SSF56935">
    <property type="entry name" value="Porins"/>
    <property type="match status" value="1"/>
</dbReference>
<feature type="domain" description="TonB-dependent receptor-like beta-barrel" evidence="17">
    <location>
        <begin position="325"/>
        <end position="782"/>
    </location>
</feature>
<accession>A0A410JPT6</accession>
<protein>
    <submittedName>
        <fullName evidence="19">TonB-dependent siderophore receptor</fullName>
    </submittedName>
</protein>
<keyword evidence="8" id="KW-0408">Iron</keyword>
<comment type="similarity">
    <text evidence="2 14 15">Belongs to the TonB-dependent receptor family.</text>
</comment>
<comment type="subcellular location">
    <subcellularLocation>
        <location evidence="1 14">Cell outer membrane</location>
        <topology evidence="1 14">Multi-pass membrane protein</topology>
    </subcellularLocation>
</comment>
<evidence type="ECO:0000256" key="4">
    <source>
        <dbReference type="ARBA" id="ARBA00022452"/>
    </source>
</evidence>
<feature type="domain" description="TonB-dependent receptor plug" evidence="18">
    <location>
        <begin position="138"/>
        <end position="231"/>
    </location>
</feature>
<keyword evidence="5" id="KW-0410">Iron transport</keyword>
<dbReference type="InterPro" id="IPR036942">
    <property type="entry name" value="Beta-barrel_TonB_sf"/>
</dbReference>
<feature type="region of interest" description="Disordered" evidence="16">
    <location>
        <begin position="1"/>
        <end position="24"/>
    </location>
</feature>
<dbReference type="Pfam" id="PF13620">
    <property type="entry name" value="CarboxypepD_reg"/>
    <property type="match status" value="1"/>
</dbReference>
<gene>
    <name evidence="19" type="ORF">EQP59_01555</name>
</gene>
<dbReference type="NCBIfam" id="TIGR01783">
    <property type="entry name" value="TonB-siderophor"/>
    <property type="match status" value="1"/>
</dbReference>
<dbReference type="OrthoDB" id="9775095at2"/>
<dbReference type="InterPro" id="IPR008969">
    <property type="entry name" value="CarboxyPept-like_regulatory"/>
</dbReference>
<dbReference type="PANTHER" id="PTHR32552:SF68">
    <property type="entry name" value="FERRICHROME OUTER MEMBRANE TRANSPORTER_PHAGE RECEPTOR"/>
    <property type="match status" value="1"/>
</dbReference>
<organism evidence="19 20">
    <name type="scientific">Ornithobacterium rhinotracheale</name>
    <dbReference type="NCBI Taxonomy" id="28251"/>
    <lineage>
        <taxon>Bacteria</taxon>
        <taxon>Pseudomonadati</taxon>
        <taxon>Bacteroidota</taxon>
        <taxon>Flavobacteriia</taxon>
        <taxon>Flavobacteriales</taxon>
        <taxon>Weeksellaceae</taxon>
        <taxon>Ornithobacterium</taxon>
    </lineage>
</organism>
<keyword evidence="11 14" id="KW-0472">Membrane</keyword>
<evidence type="ECO:0000256" key="10">
    <source>
        <dbReference type="ARBA" id="ARBA00023077"/>
    </source>
</evidence>
<keyword evidence="4 14" id="KW-1134">Transmembrane beta strand</keyword>
<dbReference type="PROSITE" id="PS52016">
    <property type="entry name" value="TONB_DEPENDENT_REC_3"/>
    <property type="match status" value="1"/>
</dbReference>
<dbReference type="Gene3D" id="2.40.170.20">
    <property type="entry name" value="TonB-dependent receptor, beta-barrel domain"/>
    <property type="match status" value="1"/>
</dbReference>
<dbReference type="Pfam" id="PF07715">
    <property type="entry name" value="Plug"/>
    <property type="match status" value="1"/>
</dbReference>
<dbReference type="Pfam" id="PF00593">
    <property type="entry name" value="TonB_dep_Rec_b-barrel"/>
    <property type="match status" value="1"/>
</dbReference>
<dbReference type="Proteomes" id="UP000287701">
    <property type="component" value="Chromosome"/>
</dbReference>
<dbReference type="InterPro" id="IPR000531">
    <property type="entry name" value="Beta-barrel_TonB"/>
</dbReference>
<evidence type="ECO:0000256" key="14">
    <source>
        <dbReference type="PROSITE-ProRule" id="PRU01360"/>
    </source>
</evidence>
<keyword evidence="7" id="KW-0732">Signal</keyword>
<dbReference type="EMBL" id="CP035107">
    <property type="protein sequence ID" value="QAR30136.1"/>
    <property type="molecule type" value="Genomic_DNA"/>
</dbReference>
<evidence type="ECO:0000256" key="1">
    <source>
        <dbReference type="ARBA" id="ARBA00004571"/>
    </source>
</evidence>
<evidence type="ECO:0000256" key="15">
    <source>
        <dbReference type="RuleBase" id="RU003357"/>
    </source>
</evidence>
<dbReference type="InterPro" id="IPR010105">
    <property type="entry name" value="TonB_sidphr_rcpt"/>
</dbReference>
<name>A0A410JPT6_ORNRH</name>
<sequence>MGISAVQAQHQKGKTLQHRASAHQQVKHGVVTGYVRNSEGEPVANAVVFTRKNNVAHTNAEGAFKLKVPAGQVTLYVKGNKGGDDVHTYSLYLAEGENYRLNVTLNDIVVLQGVELFGEKNKQPEKLDEITRLPLNPQENIQTITTISDKVINKQGILTIADATRNAPGVYTYATYGNQRESLGSRGFRGIPVLKNGVRVNSDFRGHGFITDMEGVESVQVLKGATAVTQGFGLDLGAAGGVVNLVTKTPKFKNSGEVSLRYGSFNTIRPTLDVNYVLDKNNTLAFRLNGAYEHSDGYRQGNTFNKYYVNPSLKWRPTKSLEVTLEMDYMDDKRTPDPGTINLSIDNTKNEILDLPKSKFLGFKDNETLTKNLTYSARAKYDLTKNLYVRVGYYASHLDLDGLGISLKQNVDRKTNEIKGSPYEVTRALTKGPRTDDNKVLQLDFVGQNFQTGIVKHLFQVGFDFKESQVKNTSFNSVMIDKINVEDDNISNTLPNGVPTFTETGRSETYAKQLGGMAQYVMQVKDYLRVFMGSRYSHYTSHDKTKGNVASGSTVNPIFGVLANPTKNIGIFASYTNISDPRSAARLDKDGNELGNSVATQWEAGFKTQWFNQRLRFNATYFNVQNKNMIMQEVTLDSNGVWQFEPYYFKGGNDTRQGIELELIGRILPNLEVMGGYSYLDAKYKNSTRFVDGSAPNNTPHNVANFWTNYTFNQGLLNGLSLGAGVYYLGDRPYNDFTRQGMQIHGINVKSTPWLNKAYTTLNAQIAYNAPKFRIQLLANNILDEIGYNAYRNVYINRIDPRNFAAKFTYKF</sequence>
<evidence type="ECO:0000313" key="19">
    <source>
        <dbReference type="EMBL" id="QAR30136.1"/>
    </source>
</evidence>
<dbReference type="InterPro" id="IPR012910">
    <property type="entry name" value="Plug_dom"/>
</dbReference>
<dbReference type="GO" id="GO:0015344">
    <property type="term" value="F:siderophore uptake transmembrane transporter activity"/>
    <property type="evidence" value="ECO:0007669"/>
    <property type="project" value="TreeGrafter"/>
</dbReference>
<feature type="compositionally biased region" description="Polar residues" evidence="16">
    <location>
        <begin position="1"/>
        <end position="10"/>
    </location>
</feature>
<dbReference type="Gene3D" id="2.60.40.1120">
    <property type="entry name" value="Carboxypeptidase-like, regulatory domain"/>
    <property type="match status" value="1"/>
</dbReference>
<keyword evidence="12 19" id="KW-0675">Receptor</keyword>
<evidence type="ECO:0000256" key="7">
    <source>
        <dbReference type="ARBA" id="ARBA00022729"/>
    </source>
</evidence>
<evidence type="ECO:0000256" key="13">
    <source>
        <dbReference type="ARBA" id="ARBA00023237"/>
    </source>
</evidence>
<dbReference type="SUPFAM" id="SSF49464">
    <property type="entry name" value="Carboxypeptidase regulatory domain-like"/>
    <property type="match status" value="1"/>
</dbReference>
<dbReference type="AlphaFoldDB" id="A0A410JPT6"/>
<dbReference type="RefSeq" id="WP_128500643.1">
    <property type="nucleotide sequence ID" value="NZ_CP035107.1"/>
</dbReference>
<keyword evidence="10 15" id="KW-0798">TonB box</keyword>
<feature type="compositionally biased region" description="Basic residues" evidence="16">
    <location>
        <begin position="11"/>
        <end position="21"/>
    </location>
</feature>
<dbReference type="Gene3D" id="2.170.130.10">
    <property type="entry name" value="TonB-dependent receptor, plug domain"/>
    <property type="match status" value="1"/>
</dbReference>
<evidence type="ECO:0000256" key="12">
    <source>
        <dbReference type="ARBA" id="ARBA00023170"/>
    </source>
</evidence>
<dbReference type="InterPro" id="IPR037066">
    <property type="entry name" value="Plug_dom_sf"/>
</dbReference>
<evidence type="ECO:0000256" key="16">
    <source>
        <dbReference type="SAM" id="MobiDB-lite"/>
    </source>
</evidence>